<dbReference type="RefSeq" id="WP_010697648.1">
    <property type="nucleotide sequence ID" value="NZ_KB442455.1"/>
</dbReference>
<name>M2BBU2_TREDN</name>
<accession>M2BBU2</accession>
<dbReference type="OrthoDB" id="1435214at2"/>
<sequence length="182" mass="21185">MKKQEFYTQHGWKGSNYNSNLTTKDIAAIVRDYVRKAHPDYRFSITNAKDFHGISVSLMEYPVELVNYDVMKAKIESEYQRWISPFYDGDTLIQKTLYTEKQIEKFVQEAIQKANYTELSPSFEDIEWINPAVLEVLEDLRAFVNSYNCEDSVVTISFYEDFHIGKNGKPAKLVARTARKVA</sequence>
<gene>
    <name evidence="1" type="ORF">HMPREF9733_02649</name>
</gene>
<dbReference type="PATRIC" id="fig|999437.3.peg.2729"/>
<dbReference type="EMBL" id="AGDZ01000039">
    <property type="protein sequence ID" value="EMB19549.1"/>
    <property type="molecule type" value="Genomic_DNA"/>
</dbReference>
<dbReference type="Proteomes" id="UP000016183">
    <property type="component" value="Unassembled WGS sequence"/>
</dbReference>
<dbReference type="AlphaFoldDB" id="M2BBU2"/>
<organism evidence="1 2">
    <name type="scientific">Treponema denticola SP33</name>
    <dbReference type="NCBI Taxonomy" id="999437"/>
    <lineage>
        <taxon>Bacteria</taxon>
        <taxon>Pseudomonadati</taxon>
        <taxon>Spirochaetota</taxon>
        <taxon>Spirochaetia</taxon>
        <taxon>Spirochaetales</taxon>
        <taxon>Treponemataceae</taxon>
        <taxon>Treponema</taxon>
    </lineage>
</organism>
<comment type="caution">
    <text evidence="1">The sequence shown here is derived from an EMBL/GenBank/DDBJ whole genome shotgun (WGS) entry which is preliminary data.</text>
</comment>
<protein>
    <submittedName>
        <fullName evidence="1">Uncharacterized protein</fullName>
    </submittedName>
</protein>
<evidence type="ECO:0000313" key="2">
    <source>
        <dbReference type="Proteomes" id="UP000016183"/>
    </source>
</evidence>
<proteinExistence type="predicted"/>
<dbReference type="HOGENOM" id="CLU_094237_0_0_12"/>
<evidence type="ECO:0000313" key="1">
    <source>
        <dbReference type="EMBL" id="EMB19549.1"/>
    </source>
</evidence>
<reference evidence="1 2" key="1">
    <citation type="submission" date="2012-01" db="EMBL/GenBank/DDBJ databases">
        <title>The Genome Sequence of Treponema denticola SP33.</title>
        <authorList>
            <consortium name="The Broad Institute Genome Sequencing Platform"/>
            <person name="Earl A."/>
            <person name="Ward D."/>
            <person name="Feldgarden M."/>
            <person name="Gevers D."/>
            <person name="Blanton J.M."/>
            <person name="Fenno C.J."/>
            <person name="Baranova O.V."/>
            <person name="Mathney J."/>
            <person name="Dewhirst F.E."/>
            <person name="Izard J."/>
            <person name="Young S.K."/>
            <person name="Zeng Q."/>
            <person name="Gargeya S."/>
            <person name="Fitzgerald M."/>
            <person name="Haas B."/>
            <person name="Abouelleil A."/>
            <person name="Alvarado L."/>
            <person name="Arachchi H.M."/>
            <person name="Berlin A."/>
            <person name="Chapman S.B."/>
            <person name="Gearin G."/>
            <person name="Goldberg J."/>
            <person name="Griggs A."/>
            <person name="Gujja S."/>
            <person name="Hansen M."/>
            <person name="Heiman D."/>
            <person name="Howarth C."/>
            <person name="Larimer J."/>
            <person name="Lui A."/>
            <person name="MacDonald P.J.P."/>
            <person name="McCowen C."/>
            <person name="Montmayeur A."/>
            <person name="Murphy C."/>
            <person name="Neiman D."/>
            <person name="Pearson M."/>
            <person name="Priest M."/>
            <person name="Roberts A."/>
            <person name="Saif S."/>
            <person name="Shea T."/>
            <person name="Sisk P."/>
            <person name="Stolte C."/>
            <person name="Sykes S."/>
            <person name="Wortman J."/>
            <person name="Nusbaum C."/>
            <person name="Birren B."/>
        </authorList>
    </citation>
    <scope>NUCLEOTIDE SEQUENCE [LARGE SCALE GENOMIC DNA]</scope>
    <source>
        <strain evidence="1 2">SP33</strain>
    </source>
</reference>